<dbReference type="PROSITE" id="PS51794">
    <property type="entry name" value="DAC"/>
    <property type="match status" value="1"/>
</dbReference>
<dbReference type="InterPro" id="IPR003390">
    <property type="entry name" value="DNA_integrity_scan_DisA_N"/>
</dbReference>
<sequence length="204" mass="22616">MNKNKMNDDFSQLRIEINEKLTEIEKKVNQNIATLSHNDIRIIDIVQKLSRKLLELETTASTYLLNRLLSKYTKCSTELSLAIHKLSRKRQGALIVIEAGDPVAPFLQGGIPINAVITSQLLESIFQPDSLLQEGAVLIQSDLLVSASNTLPLTEQIFWDRAADIRELSAIGLSEKCDALIILITDGGTTYFSLEGNLFPFSAS</sequence>
<dbReference type="EMBL" id="JAMDNP010000024">
    <property type="protein sequence ID" value="MCY9761930.1"/>
    <property type="molecule type" value="Genomic_DNA"/>
</dbReference>
<keyword evidence="3" id="KW-0548">Nucleotidyltransferase</keyword>
<comment type="catalytic activity">
    <reaction evidence="1">
        <text>2 ATP = 3',3'-c-di-AMP + 2 diphosphate</text>
        <dbReference type="Rhea" id="RHEA:35655"/>
        <dbReference type="ChEBI" id="CHEBI:30616"/>
        <dbReference type="ChEBI" id="CHEBI:33019"/>
        <dbReference type="ChEBI" id="CHEBI:71500"/>
        <dbReference type="EC" id="2.7.7.85"/>
    </reaction>
</comment>
<dbReference type="Pfam" id="PF10372">
    <property type="entry name" value="CdaS_N"/>
    <property type="match status" value="1"/>
</dbReference>
<keyword evidence="5" id="KW-0067">ATP-binding</keyword>
<keyword evidence="8" id="KW-1185">Reference proteome</keyword>
<keyword evidence="2" id="KW-0808">Transferase</keyword>
<evidence type="ECO:0000256" key="3">
    <source>
        <dbReference type="ARBA" id="ARBA00022695"/>
    </source>
</evidence>
<dbReference type="Pfam" id="PF02457">
    <property type="entry name" value="DAC"/>
    <property type="match status" value="1"/>
</dbReference>
<evidence type="ECO:0000256" key="2">
    <source>
        <dbReference type="ARBA" id="ARBA00022679"/>
    </source>
</evidence>
<reference evidence="7 8" key="1">
    <citation type="submission" date="2022-05" db="EMBL/GenBank/DDBJ databases">
        <title>Genome Sequencing of Bee-Associated Microbes.</title>
        <authorList>
            <person name="Dunlap C."/>
        </authorList>
    </citation>
    <scope>NUCLEOTIDE SEQUENCE [LARGE SCALE GENOMIC DNA]</scope>
    <source>
        <strain evidence="7 8">NRRL B-04010</strain>
    </source>
</reference>
<protein>
    <submittedName>
        <fullName evidence="7">Diadenylate cyclase</fullName>
    </submittedName>
</protein>
<comment type="caution">
    <text evidence="7">The sequence shown here is derived from an EMBL/GenBank/DDBJ whole genome shotgun (WGS) entry which is preliminary data.</text>
</comment>
<dbReference type="SUPFAM" id="SSF143597">
    <property type="entry name" value="YojJ-like"/>
    <property type="match status" value="1"/>
</dbReference>
<evidence type="ECO:0000313" key="8">
    <source>
        <dbReference type="Proteomes" id="UP001527181"/>
    </source>
</evidence>
<dbReference type="InterPro" id="IPR036888">
    <property type="entry name" value="DNA_integrity_DisA_N_sf"/>
</dbReference>
<gene>
    <name evidence="7" type="ORF">M5X12_15260</name>
</gene>
<keyword evidence="4" id="KW-0547">Nucleotide-binding</keyword>
<dbReference type="InterPro" id="IPR019457">
    <property type="entry name" value="CdaS_N"/>
</dbReference>
<name>A0ABT4GZ15_PAEAL</name>
<evidence type="ECO:0000256" key="5">
    <source>
        <dbReference type="ARBA" id="ARBA00022840"/>
    </source>
</evidence>
<dbReference type="PANTHER" id="PTHR34185:SF2">
    <property type="entry name" value="CYCLIC DI-AMP SYNTHASE CDAS"/>
    <property type="match status" value="1"/>
</dbReference>
<evidence type="ECO:0000313" key="7">
    <source>
        <dbReference type="EMBL" id="MCY9761930.1"/>
    </source>
</evidence>
<proteinExistence type="predicted"/>
<organism evidence="7 8">
    <name type="scientific">Paenibacillus alvei</name>
    <name type="common">Bacillus alvei</name>
    <dbReference type="NCBI Taxonomy" id="44250"/>
    <lineage>
        <taxon>Bacteria</taxon>
        <taxon>Bacillati</taxon>
        <taxon>Bacillota</taxon>
        <taxon>Bacilli</taxon>
        <taxon>Bacillales</taxon>
        <taxon>Paenibacillaceae</taxon>
        <taxon>Paenibacillus</taxon>
    </lineage>
</organism>
<dbReference type="InterPro" id="IPR050338">
    <property type="entry name" value="DisA"/>
</dbReference>
<evidence type="ECO:0000256" key="4">
    <source>
        <dbReference type="ARBA" id="ARBA00022741"/>
    </source>
</evidence>
<dbReference type="RefSeq" id="WP_040736526.1">
    <property type="nucleotide sequence ID" value="NZ_JAKOBS010000012.1"/>
</dbReference>
<evidence type="ECO:0000256" key="1">
    <source>
        <dbReference type="ARBA" id="ARBA00000877"/>
    </source>
</evidence>
<dbReference type="Gene3D" id="3.40.1700.10">
    <property type="entry name" value="DNA integrity scanning protein, DisA, N-terminal domain"/>
    <property type="match status" value="1"/>
</dbReference>
<dbReference type="Proteomes" id="UP001527181">
    <property type="component" value="Unassembled WGS sequence"/>
</dbReference>
<dbReference type="GeneID" id="94490409"/>
<dbReference type="PANTHER" id="PTHR34185">
    <property type="entry name" value="DIADENYLATE CYCLASE"/>
    <property type="match status" value="1"/>
</dbReference>
<accession>A0ABT4GZ15</accession>
<dbReference type="Gene3D" id="1.10.287.770">
    <property type="entry name" value="YojJ-like"/>
    <property type="match status" value="1"/>
</dbReference>
<feature type="domain" description="DAC" evidence="6">
    <location>
        <begin position="47"/>
        <end position="204"/>
    </location>
</feature>
<evidence type="ECO:0000259" key="6">
    <source>
        <dbReference type="PROSITE" id="PS51794"/>
    </source>
</evidence>